<reference evidence="2 3" key="1">
    <citation type="submission" date="2017-08" db="EMBL/GenBank/DDBJ databases">
        <title>Acidophilic green algal genome provides insights into adaptation to an acidic environment.</title>
        <authorList>
            <person name="Hirooka S."/>
            <person name="Hirose Y."/>
            <person name="Kanesaki Y."/>
            <person name="Higuchi S."/>
            <person name="Fujiwara T."/>
            <person name="Onuma R."/>
            <person name="Era A."/>
            <person name="Ohbayashi R."/>
            <person name="Uzuka A."/>
            <person name="Nozaki H."/>
            <person name="Yoshikawa H."/>
            <person name="Miyagishima S.Y."/>
        </authorList>
    </citation>
    <scope>NUCLEOTIDE SEQUENCE [LARGE SCALE GENOMIC DNA]</scope>
    <source>
        <strain evidence="2 3">NIES-2499</strain>
    </source>
</reference>
<dbReference type="PANTHER" id="PTHR11439:SF483">
    <property type="entry name" value="PEPTIDE SYNTHASE GLIP-LIKE, PUTATIVE (AFU_ORTHOLOGUE AFUA_3G12920)-RELATED"/>
    <property type="match status" value="1"/>
</dbReference>
<dbReference type="OrthoDB" id="2014938at2759"/>
<protein>
    <recommendedName>
        <fullName evidence="1">Reverse transcriptase Ty1/copia-type domain-containing protein</fullName>
    </recommendedName>
</protein>
<evidence type="ECO:0000259" key="1">
    <source>
        <dbReference type="Pfam" id="PF07727"/>
    </source>
</evidence>
<dbReference type="Pfam" id="PF07727">
    <property type="entry name" value="RVT_2"/>
    <property type="match status" value="1"/>
</dbReference>
<sequence length="449" mass="51541">MSDMNVWEVVTYVHARCQILPSMHVFSIKKDENGKVIQHKARLVIIGSVQKQANGYLEVWAPTSTPSLRMLLAVATEKGMHIHHMDVKSAFLNAELDDEAVYGLTQAPRAWYNRLKEILTGLGFTQSKADPAMYFQVVNGQLEVILTHMDDLLIASADLDRVQWIKDQLKQQVYIKDMGPASYYLAMEISRRDGRIHLTQKKYTKELLDRFAPMGLRGRESPLEDKLRLSRKEGERLCDKHAARYRETVGGLMYLLTGTIPTILHMDALTSVMRYVESNQYFGLEFGGVKDPCLVGYADSSYSSDPNTRRSTTRYVFLYNRGAVSWGSRFQQTVAMSTMEAEYMAAAAVTKEGFWFRKLMEELQVQQDIVHIWRDNQYALCVLKDPMSSARSKHIDTMHHFVRERIEMGHLSYQYISTADMVADILTKSTKIKVFQKMRNLMGLVDWST</sequence>
<dbReference type="AlphaFoldDB" id="A0A250XJD2"/>
<proteinExistence type="predicted"/>
<comment type="caution">
    <text evidence="2">The sequence shown here is derived from an EMBL/GenBank/DDBJ whole genome shotgun (WGS) entry which is preliminary data.</text>
</comment>
<evidence type="ECO:0000313" key="2">
    <source>
        <dbReference type="EMBL" id="GAX82910.1"/>
    </source>
</evidence>
<accession>A0A250XJD2</accession>
<dbReference type="InterPro" id="IPR013103">
    <property type="entry name" value="RVT_2"/>
</dbReference>
<feature type="domain" description="Reverse transcriptase Ty1/copia-type" evidence="1">
    <location>
        <begin position="98"/>
        <end position="217"/>
    </location>
</feature>
<dbReference type="STRING" id="1157962.A0A250XJD2"/>
<name>A0A250XJD2_9CHLO</name>
<gene>
    <name evidence="2" type="ORF">CEUSTIGMA_g10336.t1</name>
</gene>
<dbReference type="Proteomes" id="UP000232323">
    <property type="component" value="Unassembled WGS sequence"/>
</dbReference>
<keyword evidence="3" id="KW-1185">Reference proteome</keyword>
<dbReference type="InterPro" id="IPR043502">
    <property type="entry name" value="DNA/RNA_pol_sf"/>
</dbReference>
<dbReference type="PANTHER" id="PTHR11439">
    <property type="entry name" value="GAG-POL-RELATED RETROTRANSPOSON"/>
    <property type="match status" value="1"/>
</dbReference>
<evidence type="ECO:0000313" key="3">
    <source>
        <dbReference type="Proteomes" id="UP000232323"/>
    </source>
</evidence>
<dbReference type="EMBL" id="BEGY01000088">
    <property type="protein sequence ID" value="GAX82910.1"/>
    <property type="molecule type" value="Genomic_DNA"/>
</dbReference>
<organism evidence="2 3">
    <name type="scientific">Chlamydomonas eustigma</name>
    <dbReference type="NCBI Taxonomy" id="1157962"/>
    <lineage>
        <taxon>Eukaryota</taxon>
        <taxon>Viridiplantae</taxon>
        <taxon>Chlorophyta</taxon>
        <taxon>core chlorophytes</taxon>
        <taxon>Chlorophyceae</taxon>
        <taxon>CS clade</taxon>
        <taxon>Chlamydomonadales</taxon>
        <taxon>Chlamydomonadaceae</taxon>
        <taxon>Chlamydomonas</taxon>
    </lineage>
</organism>
<dbReference type="SUPFAM" id="SSF56672">
    <property type="entry name" value="DNA/RNA polymerases"/>
    <property type="match status" value="1"/>
</dbReference>
<dbReference type="CDD" id="cd09272">
    <property type="entry name" value="RNase_HI_RT_Ty1"/>
    <property type="match status" value="1"/>
</dbReference>